<feature type="transmembrane region" description="Helical" evidence="3">
    <location>
        <begin position="298"/>
        <end position="327"/>
    </location>
</feature>
<keyword evidence="2" id="KW-0813">Transport</keyword>
<feature type="transmembrane region" description="Helical" evidence="3">
    <location>
        <begin position="366"/>
        <end position="386"/>
    </location>
</feature>
<comment type="similarity">
    <text evidence="1">Belongs to the ABC-2 integral membrane protein family.</text>
</comment>
<evidence type="ECO:0000256" key="2">
    <source>
        <dbReference type="ARBA" id="ARBA00022448"/>
    </source>
</evidence>
<gene>
    <name evidence="4" type="ORF">RAS12_00045</name>
</gene>
<name>A0ABY9M1C5_9BURK</name>
<protein>
    <submittedName>
        <fullName evidence="4">ABC transporter permease</fullName>
    </submittedName>
</protein>
<evidence type="ECO:0000313" key="5">
    <source>
        <dbReference type="Proteomes" id="UP001234798"/>
    </source>
</evidence>
<evidence type="ECO:0000256" key="3">
    <source>
        <dbReference type="SAM" id="Phobius"/>
    </source>
</evidence>
<feature type="transmembrane region" description="Helical" evidence="3">
    <location>
        <begin position="428"/>
        <end position="447"/>
    </location>
</feature>
<dbReference type="PANTHER" id="PTHR30413:SF10">
    <property type="entry name" value="CAPSULE POLYSACCHARIDE EXPORT INNER-MEMBRANE PROTEIN CTRC"/>
    <property type="match status" value="1"/>
</dbReference>
<dbReference type="EMBL" id="CP132976">
    <property type="protein sequence ID" value="WMD20799.1"/>
    <property type="molecule type" value="Genomic_DNA"/>
</dbReference>
<organism evidence="4 5">
    <name type="scientific">Achromobacter seleniivolatilans</name>
    <dbReference type="NCBI Taxonomy" id="3047478"/>
    <lineage>
        <taxon>Bacteria</taxon>
        <taxon>Pseudomonadati</taxon>
        <taxon>Pseudomonadota</taxon>
        <taxon>Betaproteobacteria</taxon>
        <taxon>Burkholderiales</taxon>
        <taxon>Alcaligenaceae</taxon>
        <taxon>Achromobacter</taxon>
    </lineage>
</organism>
<dbReference type="InterPro" id="IPR000412">
    <property type="entry name" value="ABC_2_transport"/>
</dbReference>
<evidence type="ECO:0000313" key="4">
    <source>
        <dbReference type="EMBL" id="WMD20799.1"/>
    </source>
</evidence>
<dbReference type="Proteomes" id="UP001234798">
    <property type="component" value="Chromosome"/>
</dbReference>
<dbReference type="RefSeq" id="WP_306944244.1">
    <property type="nucleotide sequence ID" value="NZ_CP132976.1"/>
</dbReference>
<feature type="transmembrane region" description="Helical" evidence="3">
    <location>
        <begin position="339"/>
        <end position="360"/>
    </location>
</feature>
<keyword evidence="3" id="KW-0472">Membrane</keyword>
<evidence type="ECO:0000256" key="1">
    <source>
        <dbReference type="ARBA" id="ARBA00007783"/>
    </source>
</evidence>
<keyword evidence="5" id="KW-1185">Reference proteome</keyword>
<feature type="transmembrane region" description="Helical" evidence="3">
    <location>
        <begin position="259"/>
        <end position="278"/>
    </location>
</feature>
<feature type="transmembrane region" description="Helical" evidence="3">
    <location>
        <begin position="226"/>
        <end position="247"/>
    </location>
</feature>
<keyword evidence="3" id="KW-0812">Transmembrane</keyword>
<proteinExistence type="inferred from homology"/>
<dbReference type="PRINTS" id="PR00164">
    <property type="entry name" value="ABC2TRNSPORT"/>
</dbReference>
<keyword evidence="3" id="KW-1133">Transmembrane helix</keyword>
<sequence>MSNQERIQKWLARRETRALQVTLPVAPDSDFATRCRAAGREGVGIEPAPIGAALAMVLGLLAQAPEMSAADRRVVYAAMQAGQEEGIAALELSEDAADLYRRRLRSLIRLLEHDLRAGAAVHQPGYEPAGLAALDHRLLEGYAKRVQLRQAGDARDARRRASELDIPFEVDLPAAEARERAELRRDLARLHSTQSGRNRTRGWSRMAAFVPLLTLQLHLINQESRIAPLWMLVGPVVLLCIISSLYFLTGVHFIMGMDVATFSLLGATTWIMVRQVILRSSGTYVSSRSLLNLESVSPLLLALVQVFIYIVIYGLVLTLLILIGHSLGLITLPVDWKGVAAYFALMGTGGAAIGLLFGAVATRWPYFLRFGAVIERFLQLFASVFFVSEQLPEVYRGYVLWSPFAHGMQLLRSSYFSGYSSSDASLPYLLTALVLLGALGLGAERLVRCDVQPM</sequence>
<accession>A0ABY9M1C5</accession>
<dbReference type="PANTHER" id="PTHR30413">
    <property type="entry name" value="INNER MEMBRANE TRANSPORT PERMEASE"/>
    <property type="match status" value="1"/>
</dbReference>
<reference evidence="4 5" key="1">
    <citation type="submission" date="2023-08" db="EMBL/GenBank/DDBJ databases">
        <title>Achromobacter seleniivolatilans sp. nov., isolated from seleniferous soil.</title>
        <authorList>
            <person name="Zhang S."/>
            <person name="Li K."/>
            <person name="Peng J."/>
            <person name="Zhao Q."/>
            <person name="Wang H."/>
            <person name="Guo Y."/>
        </authorList>
    </citation>
    <scope>NUCLEOTIDE SEQUENCE [LARGE SCALE GENOMIC DNA]</scope>
    <source>
        <strain evidence="4 5">R39</strain>
    </source>
</reference>